<evidence type="ECO:0000313" key="1">
    <source>
        <dbReference type="EMBL" id="MPN07411.1"/>
    </source>
</evidence>
<organism evidence="1">
    <name type="scientific">bioreactor metagenome</name>
    <dbReference type="NCBI Taxonomy" id="1076179"/>
    <lineage>
        <taxon>unclassified sequences</taxon>
        <taxon>metagenomes</taxon>
        <taxon>ecological metagenomes</taxon>
    </lineage>
</organism>
<accession>A0A645EZE5</accession>
<dbReference type="AlphaFoldDB" id="A0A645EZE5"/>
<dbReference type="EMBL" id="VSSQ01053387">
    <property type="protein sequence ID" value="MPN07411.1"/>
    <property type="molecule type" value="Genomic_DNA"/>
</dbReference>
<sequence length="69" mass="7909">MLAAGRFNGGQFSNHFRAWFTRTNIINPAQDDQNLRFKGQYVLLKPFDHFVHRITTAAKIPDRHPGITG</sequence>
<proteinExistence type="predicted"/>
<comment type="caution">
    <text evidence="1">The sequence shown here is derived from an EMBL/GenBank/DDBJ whole genome shotgun (WGS) entry which is preliminary data.</text>
</comment>
<name>A0A645EZE5_9ZZZZ</name>
<reference evidence="1" key="1">
    <citation type="submission" date="2019-08" db="EMBL/GenBank/DDBJ databases">
        <authorList>
            <person name="Kucharzyk K."/>
            <person name="Murdoch R.W."/>
            <person name="Higgins S."/>
            <person name="Loffler F."/>
        </authorList>
    </citation>
    <scope>NUCLEOTIDE SEQUENCE</scope>
</reference>
<protein>
    <submittedName>
        <fullName evidence="1">Uncharacterized protein</fullName>
    </submittedName>
</protein>
<gene>
    <name evidence="1" type="ORF">SDC9_154681</name>
</gene>